<evidence type="ECO:0000313" key="2">
    <source>
        <dbReference type="EMBL" id="QDC35963.1"/>
    </source>
</evidence>
<dbReference type="GO" id="GO:0016757">
    <property type="term" value="F:glycosyltransferase activity"/>
    <property type="evidence" value="ECO:0007669"/>
    <property type="project" value="UniProtKB-ARBA"/>
</dbReference>
<proteinExistence type="predicted"/>
<dbReference type="Pfam" id="PF13692">
    <property type="entry name" value="Glyco_trans_1_4"/>
    <property type="match status" value="1"/>
</dbReference>
<organism evidence="2 3">
    <name type="scientific">Sphingobium fuliginis ATCC 27551</name>
    <dbReference type="NCBI Taxonomy" id="1208342"/>
    <lineage>
        <taxon>Bacteria</taxon>
        <taxon>Pseudomonadati</taxon>
        <taxon>Pseudomonadota</taxon>
        <taxon>Alphaproteobacteria</taxon>
        <taxon>Sphingomonadales</taxon>
        <taxon>Sphingomonadaceae</taxon>
        <taxon>Sphingobium</taxon>
    </lineage>
</organism>
<evidence type="ECO:0000259" key="1">
    <source>
        <dbReference type="Pfam" id="PF13439"/>
    </source>
</evidence>
<dbReference type="Pfam" id="PF13439">
    <property type="entry name" value="Glyco_transf_4"/>
    <property type="match status" value="1"/>
</dbReference>
<dbReference type="EMBL" id="CP041016">
    <property type="protein sequence ID" value="QDC35963.1"/>
    <property type="molecule type" value="Genomic_DNA"/>
</dbReference>
<sequence>MCPPCSTASTGWCGVWGGPTARRAMAICWLAEMRILTFLHSFEPGGVERVALRLVRRWRDQGIDAPLFLGRGDGAMGAELGHDLDPHVPRGPGFSVAGFETLWMIMTLPGFIRRTRPDAMFCAGNSYAVVAVAMKLLLGRHCPPVLAKISNDLERRDMVWPVRTAYRLWLRIQGRFIDHFVAMAPGLEREIAALVRPGAGAISIIPDPALSLDQIDRLRAVRRKRAGKGRRFVAIGRLARQKNFGLMLDAFARAAGTDDRLLIFGEGPERGRLAARSRRLGIAGRLCFMGHVPDPALRIGQADAFLLSSDYEGVPAVVLEALAVGLPVIATECSAAMRSLLGDGALGRLVPAGDLAAFARVLADAPGPQHAAASLAQARRFTLEAAAPAYLDSFARIAARPTEAFLIACRQPIPSTMTSSL</sequence>
<protein>
    <submittedName>
        <fullName evidence="2">Glycosyltransferase</fullName>
    </submittedName>
</protein>
<dbReference type="AlphaFoldDB" id="A0A5B8CA18"/>
<dbReference type="PANTHER" id="PTHR12526">
    <property type="entry name" value="GLYCOSYLTRANSFERASE"/>
    <property type="match status" value="1"/>
</dbReference>
<evidence type="ECO:0000313" key="3">
    <source>
        <dbReference type="Proteomes" id="UP000311469"/>
    </source>
</evidence>
<dbReference type="Gene3D" id="3.40.50.2000">
    <property type="entry name" value="Glycogen Phosphorylase B"/>
    <property type="match status" value="2"/>
</dbReference>
<accession>A0A5B8CA18</accession>
<name>A0A5B8CA18_SPHSA</name>
<gene>
    <name evidence="2" type="ORF">FIL70_00630</name>
</gene>
<dbReference type="SUPFAM" id="SSF53756">
    <property type="entry name" value="UDP-Glycosyltransferase/glycogen phosphorylase"/>
    <property type="match status" value="1"/>
</dbReference>
<dbReference type="CDD" id="cd03811">
    <property type="entry name" value="GT4_GT28_WabH-like"/>
    <property type="match status" value="1"/>
</dbReference>
<dbReference type="PANTHER" id="PTHR12526:SF630">
    <property type="entry name" value="GLYCOSYLTRANSFERASE"/>
    <property type="match status" value="1"/>
</dbReference>
<reference evidence="2 3" key="1">
    <citation type="submission" date="2019-06" db="EMBL/GenBank/DDBJ databases">
        <title>Genome organization and adaptive potential of archetypical organophosphate degarding Sphingobium fuliginis ATCC 27551.</title>
        <authorList>
            <person name="Sarwar A."/>
            <person name="Parthasarathy S."/>
            <person name="Singh C."/>
            <person name="Siddavattam D."/>
        </authorList>
    </citation>
    <scope>NUCLEOTIDE SEQUENCE [LARGE SCALE GENOMIC DNA]</scope>
    <source>
        <strain evidence="2 3">ATCC 27551</strain>
    </source>
</reference>
<dbReference type="InterPro" id="IPR028098">
    <property type="entry name" value="Glyco_trans_4-like_N"/>
</dbReference>
<dbReference type="Proteomes" id="UP000311469">
    <property type="component" value="Chromosome cSF1"/>
</dbReference>
<keyword evidence="2" id="KW-0808">Transferase</keyword>
<feature type="domain" description="Glycosyltransferase subfamily 4-like N-terminal" evidence="1">
    <location>
        <begin position="44"/>
        <end position="206"/>
    </location>
</feature>
<dbReference type="KEGG" id="sufl:FIL70_00630"/>